<comment type="caution">
    <text evidence="1">The sequence shown here is derived from an EMBL/GenBank/DDBJ whole genome shotgun (WGS) entry which is preliminary data.</text>
</comment>
<reference evidence="1" key="1">
    <citation type="journal article" date="2015" name="Nature">
        <title>Complex archaea that bridge the gap between prokaryotes and eukaryotes.</title>
        <authorList>
            <person name="Spang A."/>
            <person name="Saw J.H."/>
            <person name="Jorgensen S.L."/>
            <person name="Zaremba-Niedzwiedzka K."/>
            <person name="Martijn J."/>
            <person name="Lind A.E."/>
            <person name="van Eijk R."/>
            <person name="Schleper C."/>
            <person name="Guy L."/>
            <person name="Ettema T.J."/>
        </authorList>
    </citation>
    <scope>NUCLEOTIDE SEQUENCE</scope>
</reference>
<evidence type="ECO:0000313" key="1">
    <source>
        <dbReference type="EMBL" id="KKK51658.1"/>
    </source>
</evidence>
<protein>
    <submittedName>
        <fullName evidence="1">Uncharacterized protein</fullName>
    </submittedName>
</protein>
<organism evidence="1">
    <name type="scientific">marine sediment metagenome</name>
    <dbReference type="NCBI Taxonomy" id="412755"/>
    <lineage>
        <taxon>unclassified sequences</taxon>
        <taxon>metagenomes</taxon>
        <taxon>ecological metagenomes</taxon>
    </lineage>
</organism>
<proteinExistence type="predicted"/>
<feature type="non-terminal residue" evidence="1">
    <location>
        <position position="1"/>
    </location>
</feature>
<name>A0A0F8W501_9ZZZZ</name>
<dbReference type="EMBL" id="LAZR01067400">
    <property type="protein sequence ID" value="KKK51658.1"/>
    <property type="molecule type" value="Genomic_DNA"/>
</dbReference>
<sequence>VIIALFLFVIWLINELTGNKKHKRR</sequence>
<accession>A0A0F8W501</accession>
<gene>
    <name evidence="1" type="ORF">LCGC14_3112720</name>
</gene>
<dbReference type="AlphaFoldDB" id="A0A0F8W501"/>